<dbReference type="SUPFAM" id="SSF55120">
    <property type="entry name" value="Pseudouridine synthase"/>
    <property type="match status" value="1"/>
</dbReference>
<dbReference type="InterPro" id="IPR002942">
    <property type="entry name" value="S4_RNA-bd"/>
</dbReference>
<keyword evidence="4 7" id="KW-0413">Isomerase</keyword>
<dbReference type="GO" id="GO:0000455">
    <property type="term" value="P:enzyme-directed rRNA pseudouridine synthesis"/>
    <property type="evidence" value="ECO:0007669"/>
    <property type="project" value="TreeGrafter"/>
</dbReference>
<dbReference type="NCBIfam" id="TIGR00005">
    <property type="entry name" value="rluA_subfam"/>
    <property type="match status" value="1"/>
</dbReference>
<dbReference type="PROSITE" id="PS01129">
    <property type="entry name" value="PSI_RLU"/>
    <property type="match status" value="1"/>
</dbReference>
<feature type="domain" description="RNA-binding S4" evidence="8">
    <location>
        <begin position="16"/>
        <end position="79"/>
    </location>
</feature>
<dbReference type="Pfam" id="PF01479">
    <property type="entry name" value="S4"/>
    <property type="match status" value="1"/>
</dbReference>
<dbReference type="InterPro" id="IPR020103">
    <property type="entry name" value="PsdUridine_synth_cat_dom_sf"/>
</dbReference>
<dbReference type="GO" id="GO:0120159">
    <property type="term" value="F:rRNA pseudouridine synthase activity"/>
    <property type="evidence" value="ECO:0007669"/>
    <property type="project" value="UniProtKB-ARBA"/>
</dbReference>
<dbReference type="PROSITE" id="PS50889">
    <property type="entry name" value="S4"/>
    <property type="match status" value="1"/>
</dbReference>
<dbReference type="FunFam" id="3.30.2350.10:FF:000006">
    <property type="entry name" value="Pseudouridine synthase"/>
    <property type="match status" value="1"/>
</dbReference>
<organism evidence="9">
    <name type="scientific">Tepidanaerobacter syntrophicus</name>
    <dbReference type="NCBI Taxonomy" id="224999"/>
    <lineage>
        <taxon>Bacteria</taxon>
        <taxon>Bacillati</taxon>
        <taxon>Bacillota</taxon>
        <taxon>Clostridia</taxon>
        <taxon>Thermosediminibacterales</taxon>
        <taxon>Tepidanaerobacteraceae</taxon>
        <taxon>Tepidanaerobacter</taxon>
    </lineage>
</organism>
<dbReference type="InterPro" id="IPR006145">
    <property type="entry name" value="PsdUridine_synth_RsuA/RluA"/>
</dbReference>
<reference evidence="9" key="1">
    <citation type="journal article" date="2016" name="Genome Announc.">
        <title>Draft Genome Sequence of the Syntrophic Lactate-Degrading Bacterium Tepidanaerobacter syntrophicus JLT.</title>
        <authorList>
            <person name="Matsuura N."/>
            <person name="Ohashi A."/>
            <person name="Tourlousse D.M."/>
            <person name="Sekiguchi Y."/>
        </authorList>
    </citation>
    <scope>NUCLEOTIDE SEQUENCE [LARGE SCALE GENOMIC DNA]</scope>
    <source>
        <strain evidence="9">JL</strain>
    </source>
</reference>
<comment type="similarity">
    <text evidence="2 7">Belongs to the pseudouridine synthase RluA family.</text>
</comment>
<dbReference type="InterPro" id="IPR050188">
    <property type="entry name" value="RluA_PseudoU_synthase"/>
</dbReference>
<dbReference type="OrthoDB" id="9807829at2"/>
<dbReference type="Gene3D" id="3.10.290.10">
    <property type="entry name" value="RNA-binding S4 domain"/>
    <property type="match status" value="1"/>
</dbReference>
<evidence type="ECO:0000313" key="9">
    <source>
        <dbReference type="EMBL" id="GAQ26051.1"/>
    </source>
</evidence>
<dbReference type="GO" id="GO:0003723">
    <property type="term" value="F:RNA binding"/>
    <property type="evidence" value="ECO:0007669"/>
    <property type="project" value="UniProtKB-KW"/>
</dbReference>
<dbReference type="SUPFAM" id="SSF55174">
    <property type="entry name" value="Alpha-L RNA-binding motif"/>
    <property type="match status" value="1"/>
</dbReference>
<proteinExistence type="inferred from homology"/>
<accession>A0A0U9HNV3</accession>
<dbReference type="Pfam" id="PF00849">
    <property type="entry name" value="PseudoU_synth_2"/>
    <property type="match status" value="1"/>
</dbReference>
<evidence type="ECO:0000256" key="4">
    <source>
        <dbReference type="ARBA" id="ARBA00023235"/>
    </source>
</evidence>
<gene>
    <name evidence="9" type="ORF">TSYNT_9307</name>
</gene>
<dbReference type="EC" id="5.4.99.-" evidence="7"/>
<evidence type="ECO:0000313" key="10">
    <source>
        <dbReference type="Proteomes" id="UP000062160"/>
    </source>
</evidence>
<feature type="active site" evidence="5">
    <location>
        <position position="138"/>
    </location>
</feature>
<dbReference type="SMART" id="SM00363">
    <property type="entry name" value="S4"/>
    <property type="match status" value="1"/>
</dbReference>
<dbReference type="PANTHER" id="PTHR21600:SF44">
    <property type="entry name" value="RIBOSOMAL LARGE SUBUNIT PSEUDOURIDINE SYNTHASE D"/>
    <property type="match status" value="1"/>
</dbReference>
<dbReference type="RefSeq" id="WP_059033790.1">
    <property type="nucleotide sequence ID" value="NZ_BSDN01000007.1"/>
</dbReference>
<dbReference type="CDD" id="cd00165">
    <property type="entry name" value="S4"/>
    <property type="match status" value="1"/>
</dbReference>
<dbReference type="InterPro" id="IPR036986">
    <property type="entry name" value="S4_RNA-bd_sf"/>
</dbReference>
<dbReference type="AlphaFoldDB" id="A0A0U9HNV3"/>
<dbReference type="STRING" id="224999.GCA_001485475_02090"/>
<dbReference type="InterPro" id="IPR006224">
    <property type="entry name" value="PsdUridine_synth_RluA-like_CS"/>
</dbReference>
<evidence type="ECO:0000256" key="7">
    <source>
        <dbReference type="RuleBase" id="RU362028"/>
    </source>
</evidence>
<evidence type="ECO:0000256" key="1">
    <source>
        <dbReference type="ARBA" id="ARBA00000073"/>
    </source>
</evidence>
<sequence length="313" mass="35580">MSSKLEFVVEKNDEKKRLDVFLAEKIENSRSFIKNSILEGQVLVNGFCAKPNYRLKQNDKITVNILEMPKPSATPEDIPLDIVCEDEDIIVINKPRGMVVYPAAGNYSGTLVNALLYHTKDLASNGGQIRPGIVHRLDKDTSGLIVVAKNNAAHLNLVEQLKNRQFKKVYQAIVWGDIKDNEGTIDAPIGRHPVRRKEMTVTTKNSKDAITHFKVVERFGEFTFIEARIETGRTHQIRVHMKFINHPIVADPVYSRKKAPFEIKGQALHAYKLGFYHPTTKKFIEFSAPMPDDMAKILDILRDKYAEQRKDGN</sequence>
<keyword evidence="10" id="KW-1185">Reference proteome</keyword>
<dbReference type="EMBL" id="DF977003">
    <property type="protein sequence ID" value="GAQ26051.1"/>
    <property type="molecule type" value="Genomic_DNA"/>
</dbReference>
<keyword evidence="3 6" id="KW-0694">RNA-binding</keyword>
<dbReference type="PANTHER" id="PTHR21600">
    <property type="entry name" value="MITOCHONDRIAL RNA PSEUDOURIDINE SYNTHASE"/>
    <property type="match status" value="1"/>
</dbReference>
<dbReference type="Gene3D" id="3.30.2350.10">
    <property type="entry name" value="Pseudouridine synthase"/>
    <property type="match status" value="1"/>
</dbReference>
<protein>
    <recommendedName>
        <fullName evidence="7">Pseudouridine synthase</fullName>
        <ecNumber evidence="7">5.4.99.-</ecNumber>
    </recommendedName>
</protein>
<evidence type="ECO:0000256" key="3">
    <source>
        <dbReference type="ARBA" id="ARBA00022884"/>
    </source>
</evidence>
<evidence type="ECO:0000256" key="5">
    <source>
        <dbReference type="PIRSR" id="PIRSR606225-1"/>
    </source>
</evidence>
<evidence type="ECO:0000256" key="6">
    <source>
        <dbReference type="PROSITE-ProRule" id="PRU00182"/>
    </source>
</evidence>
<evidence type="ECO:0000256" key="2">
    <source>
        <dbReference type="ARBA" id="ARBA00010876"/>
    </source>
</evidence>
<dbReference type="Proteomes" id="UP000062160">
    <property type="component" value="Unassembled WGS sequence"/>
</dbReference>
<comment type="catalytic activity">
    <reaction evidence="1 7">
        <text>a uridine in RNA = a pseudouridine in RNA</text>
        <dbReference type="Rhea" id="RHEA:48348"/>
        <dbReference type="Rhea" id="RHEA-COMP:12068"/>
        <dbReference type="Rhea" id="RHEA-COMP:12069"/>
        <dbReference type="ChEBI" id="CHEBI:65314"/>
        <dbReference type="ChEBI" id="CHEBI:65315"/>
    </reaction>
</comment>
<dbReference type="InterPro" id="IPR006225">
    <property type="entry name" value="PsdUridine_synth_RluC/D"/>
</dbReference>
<evidence type="ECO:0000259" key="8">
    <source>
        <dbReference type="SMART" id="SM00363"/>
    </source>
</evidence>
<name>A0A0U9HNV3_9FIRM</name>
<dbReference type="CDD" id="cd02869">
    <property type="entry name" value="PseudoU_synth_RluA_like"/>
    <property type="match status" value="1"/>
</dbReference>
<comment type="function">
    <text evidence="7">Responsible for synthesis of pseudouridine from uracil.</text>
</comment>